<keyword evidence="5" id="KW-0808">Transferase</keyword>
<dbReference type="SUPFAM" id="SSF55874">
    <property type="entry name" value="ATPase domain of HSP90 chaperone/DNA topoisomerase II/histidine kinase"/>
    <property type="match status" value="1"/>
</dbReference>
<dbReference type="EMBL" id="FNEZ01000001">
    <property type="protein sequence ID" value="SDJ22441.1"/>
    <property type="molecule type" value="Genomic_DNA"/>
</dbReference>
<dbReference type="STRING" id="1128970.SAMN04487935_0351"/>
<dbReference type="PANTHER" id="PTHR45436:SF5">
    <property type="entry name" value="SENSOR HISTIDINE KINASE TRCS"/>
    <property type="match status" value="1"/>
</dbReference>
<evidence type="ECO:0000313" key="13">
    <source>
        <dbReference type="Proteomes" id="UP000199580"/>
    </source>
</evidence>
<evidence type="ECO:0000256" key="3">
    <source>
        <dbReference type="ARBA" id="ARBA00012438"/>
    </source>
</evidence>
<comment type="catalytic activity">
    <reaction evidence="1">
        <text>ATP + protein L-histidine = ADP + protein N-phospho-L-histidine.</text>
        <dbReference type="EC" id="2.7.13.3"/>
    </reaction>
</comment>
<dbReference type="CDD" id="cd00075">
    <property type="entry name" value="HATPase"/>
    <property type="match status" value="1"/>
</dbReference>
<comment type="subcellular location">
    <subcellularLocation>
        <location evidence="2">Membrane</location>
    </subcellularLocation>
</comment>
<dbReference type="InterPro" id="IPR050428">
    <property type="entry name" value="TCS_sensor_his_kinase"/>
</dbReference>
<dbReference type="SMART" id="SM00388">
    <property type="entry name" value="HisKA"/>
    <property type="match status" value="1"/>
</dbReference>
<dbReference type="InterPro" id="IPR003661">
    <property type="entry name" value="HisK_dim/P_dom"/>
</dbReference>
<reference evidence="12 13" key="1">
    <citation type="submission" date="2016-10" db="EMBL/GenBank/DDBJ databases">
        <authorList>
            <person name="de Groot N.N."/>
        </authorList>
    </citation>
    <scope>NUCLEOTIDE SEQUENCE [LARGE SCALE GENOMIC DNA]</scope>
    <source>
        <strain evidence="12 13">CGMCC 1.10076</strain>
    </source>
</reference>
<dbReference type="SMART" id="SM00387">
    <property type="entry name" value="HATPase_c"/>
    <property type="match status" value="1"/>
</dbReference>
<protein>
    <recommendedName>
        <fullName evidence="3">histidine kinase</fullName>
        <ecNumber evidence="3">2.7.13.3</ecNumber>
    </recommendedName>
</protein>
<dbReference type="PANTHER" id="PTHR45436">
    <property type="entry name" value="SENSOR HISTIDINE KINASE YKOH"/>
    <property type="match status" value="1"/>
</dbReference>
<gene>
    <name evidence="12" type="ORF">SAMN04487935_0351</name>
</gene>
<evidence type="ECO:0000259" key="11">
    <source>
        <dbReference type="PROSITE" id="PS50109"/>
    </source>
</evidence>
<sequence length="456" mass="52479">MKPLETLATESTCKMKIKHQLSIFNALTRLLIIVVLWFVLPMLIQNVVYKHINKSLLEKKQKFIQHLDKEEINDYIVGNDSSDTYASYSMLHNSFLQLSRLPENQVMKKTAFVNEPRIIEDETNEYRILQYAFVYEDSKYLLEIGSSLNEIKDLTFIIKAFIIILFGVVIILTFIVDTFYIEYLLKPFYKIINTKIRNANDPDSFDYTPVASHTADFEELDTVLNQMMKRIGEVFKNEKQFIANVSHELMTPISLLKNRLENLLQNESLDDNAVDKIAASLRTLDMLKKIINNLLLISKIENNQYAANEKVAVADVIRDLIIDLEDRFEEKNITLFNKASTDFEFTANQTLIHILLYNLIVNAIKYNHIGGSIAILDGIEDRNYFIEISDSGIGMNENQLLHIFERFSRISTDQDGQGLGLAIVHTIANFHNIIILVTSKAETGTTFKLLFPSELK</sequence>
<evidence type="ECO:0000256" key="10">
    <source>
        <dbReference type="SAM" id="Phobius"/>
    </source>
</evidence>
<dbReference type="Gene3D" id="3.30.565.10">
    <property type="entry name" value="Histidine kinase-like ATPase, C-terminal domain"/>
    <property type="match status" value="1"/>
</dbReference>
<dbReference type="PRINTS" id="PR00344">
    <property type="entry name" value="BCTRLSENSOR"/>
</dbReference>
<evidence type="ECO:0000256" key="8">
    <source>
        <dbReference type="ARBA" id="ARBA00022989"/>
    </source>
</evidence>
<feature type="transmembrane region" description="Helical" evidence="10">
    <location>
        <begin position="156"/>
        <end position="181"/>
    </location>
</feature>
<feature type="transmembrane region" description="Helical" evidence="10">
    <location>
        <begin position="21"/>
        <end position="44"/>
    </location>
</feature>
<dbReference type="CDD" id="cd00082">
    <property type="entry name" value="HisKA"/>
    <property type="match status" value="1"/>
</dbReference>
<organism evidence="12 13">
    <name type="scientific">Flavobacterium noncentrifugens</name>
    <dbReference type="NCBI Taxonomy" id="1128970"/>
    <lineage>
        <taxon>Bacteria</taxon>
        <taxon>Pseudomonadati</taxon>
        <taxon>Bacteroidota</taxon>
        <taxon>Flavobacteriia</taxon>
        <taxon>Flavobacteriales</taxon>
        <taxon>Flavobacteriaceae</taxon>
        <taxon>Flavobacterium</taxon>
    </lineage>
</organism>
<evidence type="ECO:0000256" key="9">
    <source>
        <dbReference type="ARBA" id="ARBA00023136"/>
    </source>
</evidence>
<evidence type="ECO:0000256" key="1">
    <source>
        <dbReference type="ARBA" id="ARBA00000085"/>
    </source>
</evidence>
<keyword evidence="8 10" id="KW-1133">Transmembrane helix</keyword>
<dbReference type="GO" id="GO:0000155">
    <property type="term" value="F:phosphorelay sensor kinase activity"/>
    <property type="evidence" value="ECO:0007669"/>
    <property type="project" value="InterPro"/>
</dbReference>
<dbReference type="InterPro" id="IPR003594">
    <property type="entry name" value="HATPase_dom"/>
</dbReference>
<evidence type="ECO:0000313" key="12">
    <source>
        <dbReference type="EMBL" id="SDJ22441.1"/>
    </source>
</evidence>
<dbReference type="Pfam" id="PF00512">
    <property type="entry name" value="HisKA"/>
    <property type="match status" value="1"/>
</dbReference>
<dbReference type="Gene3D" id="1.10.287.130">
    <property type="match status" value="1"/>
</dbReference>
<dbReference type="AlphaFoldDB" id="A0A1G8RZW0"/>
<dbReference type="PROSITE" id="PS50109">
    <property type="entry name" value="HIS_KIN"/>
    <property type="match status" value="1"/>
</dbReference>
<feature type="domain" description="Histidine kinase" evidence="11">
    <location>
        <begin position="244"/>
        <end position="455"/>
    </location>
</feature>
<dbReference type="GO" id="GO:0005886">
    <property type="term" value="C:plasma membrane"/>
    <property type="evidence" value="ECO:0007669"/>
    <property type="project" value="TreeGrafter"/>
</dbReference>
<evidence type="ECO:0000256" key="5">
    <source>
        <dbReference type="ARBA" id="ARBA00022679"/>
    </source>
</evidence>
<dbReference type="InterPro" id="IPR036097">
    <property type="entry name" value="HisK_dim/P_sf"/>
</dbReference>
<dbReference type="Proteomes" id="UP000199580">
    <property type="component" value="Unassembled WGS sequence"/>
</dbReference>
<dbReference type="InterPro" id="IPR036890">
    <property type="entry name" value="HATPase_C_sf"/>
</dbReference>
<keyword evidence="6 10" id="KW-0812">Transmembrane</keyword>
<evidence type="ECO:0000256" key="4">
    <source>
        <dbReference type="ARBA" id="ARBA00022553"/>
    </source>
</evidence>
<dbReference type="InterPro" id="IPR005467">
    <property type="entry name" value="His_kinase_dom"/>
</dbReference>
<evidence type="ECO:0000256" key="7">
    <source>
        <dbReference type="ARBA" id="ARBA00022777"/>
    </source>
</evidence>
<dbReference type="Pfam" id="PF02518">
    <property type="entry name" value="HATPase_c"/>
    <property type="match status" value="1"/>
</dbReference>
<keyword evidence="9 10" id="KW-0472">Membrane</keyword>
<proteinExistence type="predicted"/>
<dbReference type="SUPFAM" id="SSF47384">
    <property type="entry name" value="Homodimeric domain of signal transducing histidine kinase"/>
    <property type="match status" value="1"/>
</dbReference>
<keyword evidence="7 12" id="KW-0418">Kinase</keyword>
<evidence type="ECO:0000256" key="6">
    <source>
        <dbReference type="ARBA" id="ARBA00022692"/>
    </source>
</evidence>
<keyword evidence="4" id="KW-0597">Phosphoprotein</keyword>
<dbReference type="InterPro" id="IPR004358">
    <property type="entry name" value="Sig_transdc_His_kin-like_C"/>
</dbReference>
<name>A0A1G8RZW0_9FLAO</name>
<keyword evidence="13" id="KW-1185">Reference proteome</keyword>
<accession>A0A1G8RZW0</accession>
<evidence type="ECO:0000256" key="2">
    <source>
        <dbReference type="ARBA" id="ARBA00004370"/>
    </source>
</evidence>
<dbReference type="EC" id="2.7.13.3" evidence="3"/>